<feature type="region of interest" description="Disordered" evidence="1">
    <location>
        <begin position="1"/>
        <end position="20"/>
    </location>
</feature>
<gene>
    <name evidence="2" type="ORF">U9M48_008044</name>
</gene>
<keyword evidence="3" id="KW-1185">Reference proteome</keyword>
<accession>A0AAQ3SNB4</accession>
<dbReference type="Proteomes" id="UP001341281">
    <property type="component" value="Chromosome 02"/>
</dbReference>
<protein>
    <submittedName>
        <fullName evidence="2">Uncharacterized protein</fullName>
    </submittedName>
</protein>
<reference evidence="2 3" key="1">
    <citation type="submission" date="2024-02" db="EMBL/GenBank/DDBJ databases">
        <title>High-quality chromosome-scale genome assembly of Pensacola bahiagrass (Paspalum notatum Flugge var. saurae).</title>
        <authorList>
            <person name="Vega J.M."/>
            <person name="Podio M."/>
            <person name="Orjuela J."/>
            <person name="Siena L.A."/>
            <person name="Pessino S.C."/>
            <person name="Combes M.C."/>
            <person name="Mariac C."/>
            <person name="Albertini E."/>
            <person name="Pupilli F."/>
            <person name="Ortiz J.P.A."/>
            <person name="Leblanc O."/>
        </authorList>
    </citation>
    <scope>NUCLEOTIDE SEQUENCE [LARGE SCALE GENOMIC DNA]</scope>
    <source>
        <strain evidence="2">R1</strain>
        <tissue evidence="2">Leaf</tissue>
    </source>
</reference>
<dbReference type="EMBL" id="CP144746">
    <property type="protein sequence ID" value="WVZ57691.1"/>
    <property type="molecule type" value="Genomic_DNA"/>
</dbReference>
<name>A0AAQ3SNB4_PASNO</name>
<evidence type="ECO:0000256" key="1">
    <source>
        <dbReference type="SAM" id="MobiDB-lite"/>
    </source>
</evidence>
<proteinExistence type="predicted"/>
<dbReference type="AlphaFoldDB" id="A0AAQ3SNB4"/>
<organism evidence="2 3">
    <name type="scientific">Paspalum notatum var. saurae</name>
    <dbReference type="NCBI Taxonomy" id="547442"/>
    <lineage>
        <taxon>Eukaryota</taxon>
        <taxon>Viridiplantae</taxon>
        <taxon>Streptophyta</taxon>
        <taxon>Embryophyta</taxon>
        <taxon>Tracheophyta</taxon>
        <taxon>Spermatophyta</taxon>
        <taxon>Magnoliopsida</taxon>
        <taxon>Liliopsida</taxon>
        <taxon>Poales</taxon>
        <taxon>Poaceae</taxon>
        <taxon>PACMAD clade</taxon>
        <taxon>Panicoideae</taxon>
        <taxon>Andropogonodae</taxon>
        <taxon>Paspaleae</taxon>
        <taxon>Paspalinae</taxon>
        <taxon>Paspalum</taxon>
    </lineage>
</organism>
<evidence type="ECO:0000313" key="3">
    <source>
        <dbReference type="Proteomes" id="UP001341281"/>
    </source>
</evidence>
<sequence>MGILEDEAVPRSRRAASSSSVGAWSADVWDADAAATGALCPFVFSGRVECQMRGTRPQQHQRMSLVSLSL</sequence>
<evidence type="ECO:0000313" key="2">
    <source>
        <dbReference type="EMBL" id="WVZ57691.1"/>
    </source>
</evidence>